<evidence type="ECO:0000313" key="1">
    <source>
        <dbReference type="EMBL" id="SVD67879.1"/>
    </source>
</evidence>
<sequence length="96" mass="11192">LHNSCGYPQRRVGNTYCRRFDAGWQIAPSTAVFCQPSGSAVRLVYVRTDDVSNRTIGNYPQTFQRRNSYCDEKQLLQMWMLSQNYASNRARCRFNV</sequence>
<protein>
    <submittedName>
        <fullName evidence="1">Uncharacterized protein</fullName>
    </submittedName>
</protein>
<dbReference type="AlphaFoldDB" id="A0A382XAG6"/>
<reference evidence="1" key="1">
    <citation type="submission" date="2018-05" db="EMBL/GenBank/DDBJ databases">
        <authorList>
            <person name="Lanie J.A."/>
            <person name="Ng W.-L."/>
            <person name="Kazmierczak K.M."/>
            <person name="Andrzejewski T.M."/>
            <person name="Davidsen T.M."/>
            <person name="Wayne K.J."/>
            <person name="Tettelin H."/>
            <person name="Glass J.I."/>
            <person name="Rusch D."/>
            <person name="Podicherti R."/>
            <person name="Tsui H.-C.T."/>
            <person name="Winkler M.E."/>
        </authorList>
    </citation>
    <scope>NUCLEOTIDE SEQUENCE</scope>
</reference>
<name>A0A382XAG6_9ZZZZ</name>
<dbReference type="EMBL" id="UINC01166106">
    <property type="protein sequence ID" value="SVD67879.1"/>
    <property type="molecule type" value="Genomic_DNA"/>
</dbReference>
<gene>
    <name evidence="1" type="ORF">METZ01_LOCUS420733</name>
</gene>
<feature type="non-terminal residue" evidence="1">
    <location>
        <position position="1"/>
    </location>
</feature>
<feature type="non-terminal residue" evidence="1">
    <location>
        <position position="96"/>
    </location>
</feature>
<proteinExistence type="predicted"/>
<accession>A0A382XAG6</accession>
<organism evidence="1">
    <name type="scientific">marine metagenome</name>
    <dbReference type="NCBI Taxonomy" id="408172"/>
    <lineage>
        <taxon>unclassified sequences</taxon>
        <taxon>metagenomes</taxon>
        <taxon>ecological metagenomes</taxon>
    </lineage>
</organism>